<feature type="compositionally biased region" description="Pro residues" evidence="2">
    <location>
        <begin position="713"/>
        <end position="723"/>
    </location>
</feature>
<dbReference type="Pfam" id="PF00665">
    <property type="entry name" value="rve"/>
    <property type="match status" value="1"/>
</dbReference>
<dbReference type="Pfam" id="PF14223">
    <property type="entry name" value="Retrotran_gag_2"/>
    <property type="match status" value="1"/>
</dbReference>
<reference evidence="4 5" key="1">
    <citation type="journal article" date="2023" name="Life. Sci Alliance">
        <title>Evolutionary insights into 3D genome organization and epigenetic landscape of Vigna mungo.</title>
        <authorList>
            <person name="Junaid A."/>
            <person name="Singh B."/>
            <person name="Bhatia S."/>
        </authorList>
    </citation>
    <scope>NUCLEOTIDE SEQUENCE [LARGE SCALE GENOMIC DNA]</scope>
    <source>
        <strain evidence="4">Urdbean</strain>
    </source>
</reference>
<feature type="domain" description="Integrase catalytic" evidence="3">
    <location>
        <begin position="434"/>
        <end position="599"/>
    </location>
</feature>
<feature type="compositionally biased region" description="Polar residues" evidence="2">
    <location>
        <begin position="699"/>
        <end position="708"/>
    </location>
</feature>
<dbReference type="InterPro" id="IPR012337">
    <property type="entry name" value="RNaseH-like_sf"/>
</dbReference>
<protein>
    <recommendedName>
        <fullName evidence="3">Integrase catalytic domain-containing protein</fullName>
    </recommendedName>
</protein>
<dbReference type="PANTHER" id="PTHR42648:SF26">
    <property type="entry name" value="INTEGRASE CATALYTIC DOMAIN-CONTAINING PROTEIN"/>
    <property type="match status" value="1"/>
</dbReference>
<keyword evidence="5" id="KW-1185">Reference proteome</keyword>
<evidence type="ECO:0000259" key="3">
    <source>
        <dbReference type="PROSITE" id="PS50994"/>
    </source>
</evidence>
<accession>A0AAQ3MW31</accession>
<dbReference type="Pfam" id="PF25597">
    <property type="entry name" value="SH3_retrovirus"/>
    <property type="match status" value="1"/>
</dbReference>
<dbReference type="GO" id="GO:0015074">
    <property type="term" value="P:DNA integration"/>
    <property type="evidence" value="ECO:0007669"/>
    <property type="project" value="InterPro"/>
</dbReference>
<dbReference type="GO" id="GO:0003676">
    <property type="term" value="F:nucleic acid binding"/>
    <property type="evidence" value="ECO:0007669"/>
    <property type="project" value="InterPro"/>
</dbReference>
<dbReference type="Pfam" id="PF13976">
    <property type="entry name" value="gag_pre-integrs"/>
    <property type="match status" value="1"/>
</dbReference>
<feature type="compositionally biased region" description="Polar residues" evidence="2">
    <location>
        <begin position="106"/>
        <end position="121"/>
    </location>
</feature>
<dbReference type="AlphaFoldDB" id="A0AAQ3MW31"/>
<keyword evidence="1" id="KW-0645">Protease</keyword>
<dbReference type="InterPro" id="IPR054722">
    <property type="entry name" value="PolX-like_BBD"/>
</dbReference>
<evidence type="ECO:0000313" key="4">
    <source>
        <dbReference type="EMBL" id="WVY98176.1"/>
    </source>
</evidence>
<dbReference type="Proteomes" id="UP001374535">
    <property type="component" value="Chromosome 9"/>
</dbReference>
<feature type="region of interest" description="Disordered" evidence="2">
    <location>
        <begin position="690"/>
        <end position="765"/>
    </location>
</feature>
<feature type="region of interest" description="Disordered" evidence="2">
    <location>
        <begin position="106"/>
        <end position="171"/>
    </location>
</feature>
<evidence type="ECO:0000313" key="5">
    <source>
        <dbReference type="Proteomes" id="UP001374535"/>
    </source>
</evidence>
<keyword evidence="1" id="KW-0378">Hydrolase</keyword>
<dbReference type="InterPro" id="IPR025724">
    <property type="entry name" value="GAG-pre-integrase_dom"/>
</dbReference>
<name>A0AAQ3MW31_VIGMU</name>
<dbReference type="InterPro" id="IPR057670">
    <property type="entry name" value="SH3_retrovirus"/>
</dbReference>
<dbReference type="Pfam" id="PF22936">
    <property type="entry name" value="Pol_BBD"/>
    <property type="match status" value="1"/>
</dbReference>
<evidence type="ECO:0000256" key="1">
    <source>
        <dbReference type="ARBA" id="ARBA00022670"/>
    </source>
</evidence>
<dbReference type="GO" id="GO:0008233">
    <property type="term" value="F:peptidase activity"/>
    <property type="evidence" value="ECO:0007669"/>
    <property type="project" value="UniProtKB-KW"/>
</dbReference>
<feature type="compositionally biased region" description="Low complexity" evidence="2">
    <location>
        <begin position="149"/>
        <end position="171"/>
    </location>
</feature>
<dbReference type="PANTHER" id="PTHR42648">
    <property type="entry name" value="TRANSPOSASE, PUTATIVE-RELATED"/>
    <property type="match status" value="1"/>
</dbReference>
<dbReference type="InterPro" id="IPR039537">
    <property type="entry name" value="Retrotran_Ty1/copia-like"/>
</dbReference>
<dbReference type="PROSITE" id="PS50994">
    <property type="entry name" value="INTEGRASE"/>
    <property type="match status" value="1"/>
</dbReference>
<feature type="compositionally biased region" description="Low complexity" evidence="2">
    <location>
        <begin position="724"/>
        <end position="741"/>
    </location>
</feature>
<organism evidence="4 5">
    <name type="scientific">Vigna mungo</name>
    <name type="common">Black gram</name>
    <name type="synonym">Phaseolus mungo</name>
    <dbReference type="NCBI Taxonomy" id="3915"/>
    <lineage>
        <taxon>Eukaryota</taxon>
        <taxon>Viridiplantae</taxon>
        <taxon>Streptophyta</taxon>
        <taxon>Embryophyta</taxon>
        <taxon>Tracheophyta</taxon>
        <taxon>Spermatophyta</taxon>
        <taxon>Magnoliopsida</taxon>
        <taxon>eudicotyledons</taxon>
        <taxon>Gunneridae</taxon>
        <taxon>Pentapetalae</taxon>
        <taxon>rosids</taxon>
        <taxon>fabids</taxon>
        <taxon>Fabales</taxon>
        <taxon>Fabaceae</taxon>
        <taxon>Papilionoideae</taxon>
        <taxon>50 kb inversion clade</taxon>
        <taxon>NPAAA clade</taxon>
        <taxon>indigoferoid/millettioid clade</taxon>
        <taxon>Phaseoleae</taxon>
        <taxon>Vigna</taxon>
    </lineage>
</organism>
<gene>
    <name evidence="4" type="ORF">V8G54_030327</name>
</gene>
<sequence length="834" mass="93293">MYLETQFTNTCLTDFSSTSAYCNHLKSLADQLSNVGDPVSDQRLVLRLLAGLTEAYASFVTIMQQKDELPNFATTCSRLKMEETTIKQRATRESGFTALLTVDEGFSSQPQHHNSNITSSQGRNNSNRGKKTNRGRGNNNRSGKGRRGGAWAAGAGRGGAPQQQQYQTYPPYQHPFFNPWAGWAQPPCPYPAASWQPRPQRKAGILGSRPPQQAYNASVSPSNVSYTPTDINAAMHSLSLSQPDENWYMDTGATSHMTADQGTLSSYFYSSKDRNIVVGNGHLIPIHGHGSTTLSPPHPPLNLKKVLHAPKLIKNLISVRKFTTYNLVSVEFDPFGFSVKDLQTGNHLMRCNSSGDLYPIPSKDQAISSPTFPSALTVLSPNLWHNRLGHPGPTILRSLCRQNFINCNKGSNDFCTSCPLGKHVKLPFNVSCSFTGFPFDIIHSDIWTSPLFSSSGHRYYVLFLDDFNKFLWTFPISKKSQVFSLFQSFKTLIKTQFDRDIKNFQCDNGKEFANSQFQKLCQQSGMQFRFSCPHTSPQNGKAERQIKSINNIMRTLLVHSSMPPSFWHHALQMATYLLNILPTKVLGYCSPTQVLYRKDPIYSHLHVFGCLCYPLFPATTIHKLQARSTPCAFLGYPSHHRGYKCYDLSSGKIIISRHVIFYETQFPFSKIHDPSLSVYDPLGEDTSPHLTHHLWPTLPVTNPTTHPGQDSRPPSPQPTPPAPTIQILASPNTPLSSLTTSHQPPVPNPRPHQMTTRSQHGIVKPNPKYAHNLSTSTTTFISPLPKNPVSALHDLNWKIVMTDEYNALIKNKTWELVPRPLDVNVIRSIVDFST</sequence>
<dbReference type="EMBL" id="CP144692">
    <property type="protein sequence ID" value="WVY98176.1"/>
    <property type="molecule type" value="Genomic_DNA"/>
</dbReference>
<evidence type="ECO:0000256" key="2">
    <source>
        <dbReference type="SAM" id="MobiDB-lite"/>
    </source>
</evidence>
<dbReference type="InterPro" id="IPR036397">
    <property type="entry name" value="RNaseH_sf"/>
</dbReference>
<dbReference type="GO" id="GO:0006508">
    <property type="term" value="P:proteolysis"/>
    <property type="evidence" value="ECO:0007669"/>
    <property type="project" value="UniProtKB-KW"/>
</dbReference>
<dbReference type="InterPro" id="IPR001584">
    <property type="entry name" value="Integrase_cat-core"/>
</dbReference>
<dbReference type="Gene3D" id="3.30.420.10">
    <property type="entry name" value="Ribonuclease H-like superfamily/Ribonuclease H"/>
    <property type="match status" value="1"/>
</dbReference>
<dbReference type="SUPFAM" id="SSF53098">
    <property type="entry name" value="Ribonuclease H-like"/>
    <property type="match status" value="1"/>
</dbReference>
<proteinExistence type="predicted"/>